<evidence type="ECO:0000256" key="6">
    <source>
        <dbReference type="ARBA" id="ARBA00022777"/>
    </source>
</evidence>
<gene>
    <name evidence="13" type="ORF">BUL40_14250</name>
</gene>
<feature type="chain" id="PRO_5013071050" description="histidine kinase" evidence="11">
    <location>
        <begin position="27"/>
        <end position="637"/>
    </location>
</feature>
<feature type="coiled-coil region" evidence="9">
    <location>
        <begin position="425"/>
        <end position="452"/>
    </location>
</feature>
<dbReference type="SMART" id="SM00387">
    <property type="entry name" value="HATPase_c"/>
    <property type="match status" value="1"/>
</dbReference>
<dbReference type="Proteomes" id="UP000191680">
    <property type="component" value="Unassembled WGS sequence"/>
</dbReference>
<keyword evidence="4" id="KW-0808">Transferase</keyword>
<dbReference type="InterPro" id="IPR036890">
    <property type="entry name" value="HATPase_C_sf"/>
</dbReference>
<feature type="transmembrane region" description="Helical" evidence="10">
    <location>
        <begin position="382"/>
        <end position="402"/>
    </location>
</feature>
<evidence type="ECO:0000256" key="7">
    <source>
        <dbReference type="ARBA" id="ARBA00022840"/>
    </source>
</evidence>
<keyword evidence="9" id="KW-0175">Coiled coil</keyword>
<dbReference type="PANTHER" id="PTHR24421:SF10">
    <property type="entry name" value="NITRATE_NITRITE SENSOR PROTEIN NARQ"/>
    <property type="match status" value="1"/>
</dbReference>
<dbReference type="Pfam" id="PF07730">
    <property type="entry name" value="HisKA_3"/>
    <property type="match status" value="1"/>
</dbReference>
<dbReference type="GO" id="GO:0046983">
    <property type="term" value="F:protein dimerization activity"/>
    <property type="evidence" value="ECO:0007669"/>
    <property type="project" value="InterPro"/>
</dbReference>
<dbReference type="OrthoDB" id="9778366at2"/>
<dbReference type="GO" id="GO:0016020">
    <property type="term" value="C:membrane"/>
    <property type="evidence" value="ECO:0007669"/>
    <property type="project" value="InterPro"/>
</dbReference>
<dbReference type="GO" id="GO:0005524">
    <property type="term" value="F:ATP binding"/>
    <property type="evidence" value="ECO:0007669"/>
    <property type="project" value="UniProtKB-KW"/>
</dbReference>
<comment type="catalytic activity">
    <reaction evidence="1">
        <text>ATP + protein L-histidine = ADP + protein N-phospho-L-histidine.</text>
        <dbReference type="EC" id="2.7.13.3"/>
    </reaction>
</comment>
<dbReference type="InterPro" id="IPR050482">
    <property type="entry name" value="Sensor_HK_TwoCompSys"/>
</dbReference>
<evidence type="ECO:0000256" key="8">
    <source>
        <dbReference type="ARBA" id="ARBA00023012"/>
    </source>
</evidence>
<dbReference type="RefSeq" id="WP_080319803.1">
    <property type="nucleotide sequence ID" value="NZ_MTBC01000011.1"/>
</dbReference>
<sequence>MPKGIGLRILLASIISSLFFVNPTSAQEQDKVWFKAFGHTPNSISPELYHQLETATQATERWRLLFSIGKQHVTQGNTDSILHYASVLAQETVDAHDETNTARTYEIMAQWLYGEGNLKNGLLDEALVSYIKGLNKAEAYQDDGFVHNLKIGLAKVYFHKGEIEKASEILLPLQNQLKEGELLSYTNYYLGNIAATQANFEKAKRLFTLVSKNEHHTKLSIAAKLMLANIYGEEKNTNKAYSDFESVMQKALVERYYDIYTEAVTSYGRLMNNNGNHETAELILSIAYTNSIQWNNLELQKKIIQQLVYTYQQKEDFENAYNLMTQYLSVNNQILQKQNTRDLKELEVKYETLQKENQIYQLKEEQVAKQNELKRQKTIKMAILYGFLILLIPIVALLVVYYQKLQTQSQLTQRQQELNEQKLKTLEQEQQLQLAEASLEAQTEERSRIAKQLHDSIGGNLAGIKLQLSNLVSTSRNNSELLKQVNDTYELVRDISHDLTPKKFINSDYVNLIRIYLDNIAKNSSLTISFSAHPNAKINSLPEKLKVEVYQIIQELTTNVLKHAKATSLEVHLNLHQNELQLLFEDDGAGFDTEKHKTGIGLKNLNLRLQNLEASMLLDSALNRGTAITINIPLNAN</sequence>
<keyword evidence="6" id="KW-0418">Kinase</keyword>
<organism evidence="13 14">
    <name type="scientific">Croceivirga radicis</name>
    <dbReference type="NCBI Taxonomy" id="1929488"/>
    <lineage>
        <taxon>Bacteria</taxon>
        <taxon>Pseudomonadati</taxon>
        <taxon>Bacteroidota</taxon>
        <taxon>Flavobacteriia</taxon>
        <taxon>Flavobacteriales</taxon>
        <taxon>Flavobacteriaceae</taxon>
        <taxon>Croceivirga</taxon>
    </lineage>
</organism>
<evidence type="ECO:0000313" key="13">
    <source>
        <dbReference type="EMBL" id="OQD41755.1"/>
    </source>
</evidence>
<dbReference type="InterPro" id="IPR003594">
    <property type="entry name" value="HATPase_dom"/>
</dbReference>
<evidence type="ECO:0000256" key="1">
    <source>
        <dbReference type="ARBA" id="ARBA00000085"/>
    </source>
</evidence>
<evidence type="ECO:0000256" key="4">
    <source>
        <dbReference type="ARBA" id="ARBA00022679"/>
    </source>
</evidence>
<reference evidence="13 14" key="1">
    <citation type="submission" date="2016-12" db="EMBL/GenBank/DDBJ databases">
        <authorList>
            <person name="Song W.-J."/>
            <person name="Kurnit D.M."/>
        </authorList>
    </citation>
    <scope>NUCLEOTIDE SEQUENCE [LARGE SCALE GENOMIC DNA]</scope>
    <source>
        <strain evidence="13 14">HSG9</strain>
    </source>
</reference>
<dbReference type="PROSITE" id="PS50109">
    <property type="entry name" value="HIS_KIN"/>
    <property type="match status" value="1"/>
</dbReference>
<keyword evidence="3" id="KW-0597">Phosphoprotein</keyword>
<dbReference type="EC" id="2.7.13.3" evidence="2"/>
<dbReference type="InterPro" id="IPR011712">
    <property type="entry name" value="Sig_transdc_His_kin_sub3_dim/P"/>
</dbReference>
<evidence type="ECO:0000313" key="14">
    <source>
        <dbReference type="Proteomes" id="UP000191680"/>
    </source>
</evidence>
<proteinExistence type="predicted"/>
<evidence type="ECO:0000256" key="11">
    <source>
        <dbReference type="SAM" id="SignalP"/>
    </source>
</evidence>
<keyword evidence="8" id="KW-0902">Two-component regulatory system</keyword>
<dbReference type="InterPro" id="IPR011990">
    <property type="entry name" value="TPR-like_helical_dom_sf"/>
</dbReference>
<keyword evidence="10" id="KW-1133">Transmembrane helix</keyword>
<evidence type="ECO:0000256" key="9">
    <source>
        <dbReference type="SAM" id="Coils"/>
    </source>
</evidence>
<dbReference type="Gene3D" id="1.20.5.1930">
    <property type="match status" value="1"/>
</dbReference>
<keyword evidence="10" id="KW-0472">Membrane</keyword>
<dbReference type="InterPro" id="IPR005467">
    <property type="entry name" value="His_kinase_dom"/>
</dbReference>
<evidence type="ECO:0000256" key="10">
    <source>
        <dbReference type="SAM" id="Phobius"/>
    </source>
</evidence>
<dbReference type="PANTHER" id="PTHR24421">
    <property type="entry name" value="NITRATE/NITRITE SENSOR PROTEIN NARX-RELATED"/>
    <property type="match status" value="1"/>
</dbReference>
<dbReference type="Gene3D" id="3.30.565.10">
    <property type="entry name" value="Histidine kinase-like ATPase, C-terminal domain"/>
    <property type="match status" value="1"/>
</dbReference>
<keyword evidence="10" id="KW-0812">Transmembrane</keyword>
<comment type="caution">
    <text evidence="13">The sequence shown here is derived from an EMBL/GenBank/DDBJ whole genome shotgun (WGS) entry which is preliminary data.</text>
</comment>
<evidence type="ECO:0000256" key="2">
    <source>
        <dbReference type="ARBA" id="ARBA00012438"/>
    </source>
</evidence>
<accession>A0A1V6LNI7</accession>
<dbReference type="Gene3D" id="1.25.40.10">
    <property type="entry name" value="Tetratricopeptide repeat domain"/>
    <property type="match status" value="1"/>
</dbReference>
<dbReference type="AlphaFoldDB" id="A0A1V6LNI7"/>
<feature type="domain" description="Histidine kinase" evidence="12">
    <location>
        <begin position="452"/>
        <end position="636"/>
    </location>
</feature>
<evidence type="ECO:0000259" key="12">
    <source>
        <dbReference type="PROSITE" id="PS50109"/>
    </source>
</evidence>
<dbReference type="SUPFAM" id="SSF55874">
    <property type="entry name" value="ATPase domain of HSP90 chaperone/DNA topoisomerase II/histidine kinase"/>
    <property type="match status" value="1"/>
</dbReference>
<evidence type="ECO:0000256" key="3">
    <source>
        <dbReference type="ARBA" id="ARBA00022553"/>
    </source>
</evidence>
<protein>
    <recommendedName>
        <fullName evidence="2">histidine kinase</fullName>
        <ecNumber evidence="2">2.7.13.3</ecNumber>
    </recommendedName>
</protein>
<keyword evidence="14" id="KW-1185">Reference proteome</keyword>
<dbReference type="Pfam" id="PF02518">
    <property type="entry name" value="HATPase_c"/>
    <property type="match status" value="1"/>
</dbReference>
<name>A0A1V6LNI7_9FLAO</name>
<keyword evidence="5" id="KW-0547">Nucleotide-binding</keyword>
<dbReference type="CDD" id="cd16917">
    <property type="entry name" value="HATPase_UhpB-NarQ-NarX-like"/>
    <property type="match status" value="1"/>
</dbReference>
<evidence type="ECO:0000256" key="5">
    <source>
        <dbReference type="ARBA" id="ARBA00022741"/>
    </source>
</evidence>
<dbReference type="EMBL" id="MTBC01000011">
    <property type="protein sequence ID" value="OQD41755.1"/>
    <property type="molecule type" value="Genomic_DNA"/>
</dbReference>
<feature type="signal peptide" evidence="11">
    <location>
        <begin position="1"/>
        <end position="26"/>
    </location>
</feature>
<feature type="coiled-coil region" evidence="9">
    <location>
        <begin position="336"/>
        <end position="370"/>
    </location>
</feature>
<dbReference type="SUPFAM" id="SSF48452">
    <property type="entry name" value="TPR-like"/>
    <property type="match status" value="2"/>
</dbReference>
<keyword evidence="7" id="KW-0067">ATP-binding</keyword>
<dbReference type="GO" id="GO:0000155">
    <property type="term" value="F:phosphorelay sensor kinase activity"/>
    <property type="evidence" value="ECO:0007669"/>
    <property type="project" value="InterPro"/>
</dbReference>
<keyword evidence="11" id="KW-0732">Signal</keyword>